<dbReference type="Proteomes" id="UP000662111">
    <property type="component" value="Unassembled WGS sequence"/>
</dbReference>
<reference evidence="2" key="1">
    <citation type="journal article" date="2019" name="Int. J. Syst. Evol. Microbiol.">
        <title>The Global Catalogue of Microorganisms (GCM) 10K type strain sequencing project: providing services to taxonomists for standard genome sequencing and annotation.</title>
        <authorList>
            <consortium name="The Broad Institute Genomics Platform"/>
            <consortium name="The Broad Institute Genome Sequencing Center for Infectious Disease"/>
            <person name="Wu L."/>
            <person name="Ma J."/>
        </authorList>
    </citation>
    <scope>NUCLEOTIDE SEQUENCE [LARGE SCALE GENOMIC DNA]</scope>
    <source>
        <strain evidence="2">CGMCC 1.5362</strain>
    </source>
</reference>
<name>A0ABQ2FF06_9MICO</name>
<keyword evidence="2" id="KW-1185">Reference proteome</keyword>
<evidence type="ECO:0000313" key="1">
    <source>
        <dbReference type="EMBL" id="GGK83494.1"/>
    </source>
</evidence>
<dbReference type="EMBL" id="BMLB01000008">
    <property type="protein sequence ID" value="GGK83494.1"/>
    <property type="molecule type" value="Genomic_DNA"/>
</dbReference>
<organism evidence="1 2">
    <name type="scientific">Ornithinimicrobium pekingense</name>
    <dbReference type="NCBI Taxonomy" id="384677"/>
    <lineage>
        <taxon>Bacteria</taxon>
        <taxon>Bacillati</taxon>
        <taxon>Actinomycetota</taxon>
        <taxon>Actinomycetes</taxon>
        <taxon>Micrococcales</taxon>
        <taxon>Ornithinimicrobiaceae</taxon>
        <taxon>Ornithinimicrobium</taxon>
    </lineage>
</organism>
<protein>
    <recommendedName>
        <fullName evidence="3">DUF4435 domain-containing protein</fullName>
    </recommendedName>
</protein>
<gene>
    <name evidence="1" type="ORF">GCM10011509_34920</name>
</gene>
<evidence type="ECO:0000313" key="2">
    <source>
        <dbReference type="Proteomes" id="UP000662111"/>
    </source>
</evidence>
<evidence type="ECO:0008006" key="3">
    <source>
        <dbReference type="Google" id="ProtNLM"/>
    </source>
</evidence>
<sequence>MQLFEELTSDDIFAWILLNRSADARGILLTESGYDSQVFEAHLEPEEMMSIACGNRIKAINVATMANIQSLTRICAVVDADVDAFLGTKLPDNVFSTDQGDIEACAFFGPAGGAVFMAPLFPPARYTREEVDGMVDDISAVAFAVGRLRLDSVRRDWKLSLSGLPFGASPTPDALNSFVDMHWMAGIIAARSHPDSICERCVDRHFRKSFSTPLGDRDSRLCRGHDIAQLVAIAVAKRGGPSLAGRTVETLLKAALHACRNFRELALYRDLENWGAKAGVTVWHDECANAA</sequence>
<comment type="caution">
    <text evidence="1">The sequence shown here is derived from an EMBL/GenBank/DDBJ whole genome shotgun (WGS) entry which is preliminary data.</text>
</comment>
<accession>A0ABQ2FF06</accession>
<proteinExistence type="predicted"/>